<dbReference type="EMBL" id="KU726251">
    <property type="protein sequence ID" value="AMR59723.1"/>
    <property type="molecule type" value="Genomic_DNA"/>
</dbReference>
<evidence type="ECO:0000313" key="2">
    <source>
        <dbReference type="Proteomes" id="UP000223976"/>
    </source>
</evidence>
<name>A0A142IID5_9CAUD</name>
<organism evidence="1 2">
    <name type="scientific">Enterobacteria phage SEGD1</name>
    <dbReference type="NCBI Taxonomy" id="1805456"/>
    <lineage>
        <taxon>Viruses</taxon>
        <taxon>Duplodnaviria</taxon>
        <taxon>Heunggongvirae</taxon>
        <taxon>Uroviricota</taxon>
        <taxon>Caudoviricetes</taxon>
        <taxon>Chimalliviridae</taxon>
        <taxon>Seoulvirus</taxon>
        <taxon>Seoulvirus SPN3US</taxon>
    </lineage>
</organism>
<reference evidence="1 2" key="1">
    <citation type="submission" date="2016-02" db="EMBL/GenBank/DDBJ databases">
        <title>Complete genome sequence of a polyvalent bacteriophage, SEGD1, simultaneously inhibiting both Salmonella enterica and Escherichia coli O157:H7.</title>
        <authorList>
            <person name="Fan J."/>
            <person name="Ma J."/>
        </authorList>
    </citation>
    <scope>NUCLEOTIDE SEQUENCE [LARGE SCALE GENOMIC DNA]</scope>
</reference>
<evidence type="ECO:0000313" key="1">
    <source>
        <dbReference type="EMBL" id="AMR59723.1"/>
    </source>
</evidence>
<sequence length="93" mass="10142">MTGSSQNHRRSNLSSVAHGFARVYSFVVLLSSVTQVGEAGSIFTYRFANGYGLPYVISGRACLGSSDQSIALLNQLVQTSDTGIFHFKFTLFR</sequence>
<accession>A0A142IID5</accession>
<gene>
    <name evidence="1" type="ORF">SEGD1_074</name>
</gene>
<protein>
    <submittedName>
        <fullName evidence="1">Uncharacterized protein</fullName>
    </submittedName>
</protein>
<proteinExistence type="predicted"/>
<dbReference type="Proteomes" id="UP000223976">
    <property type="component" value="Segment"/>
</dbReference>